<feature type="compositionally biased region" description="Basic and acidic residues" evidence="1">
    <location>
        <begin position="29"/>
        <end position="46"/>
    </location>
</feature>
<accession>A0A830FCQ7</accession>
<dbReference type="AlphaFoldDB" id="A0A830FCQ7"/>
<sequence>MAVFFQMVCRECSTSEGEPVTKRPYQRSEFARIQRETHDETTHDGVETATVREFSGDPLGSASSALPRDPPPVAPRAGGDGGE</sequence>
<dbReference type="EMBL" id="BMPF01000002">
    <property type="protein sequence ID" value="GGL33845.1"/>
    <property type="molecule type" value="Genomic_DNA"/>
</dbReference>
<dbReference type="OrthoDB" id="372441at2157"/>
<keyword evidence="3" id="KW-1185">Reference proteome</keyword>
<dbReference type="GeneID" id="55823776"/>
<evidence type="ECO:0000313" key="3">
    <source>
        <dbReference type="Proteomes" id="UP000628840"/>
    </source>
</evidence>
<evidence type="ECO:0000313" key="2">
    <source>
        <dbReference type="EMBL" id="GGL33845.1"/>
    </source>
</evidence>
<reference evidence="2 3" key="1">
    <citation type="journal article" date="2019" name="Int. J. Syst. Evol. Microbiol.">
        <title>The Global Catalogue of Microorganisms (GCM) 10K type strain sequencing project: providing services to taxonomists for standard genome sequencing and annotation.</title>
        <authorList>
            <consortium name="The Broad Institute Genomics Platform"/>
            <consortium name="The Broad Institute Genome Sequencing Center for Infectious Disease"/>
            <person name="Wu L."/>
            <person name="Ma J."/>
        </authorList>
    </citation>
    <scope>NUCLEOTIDE SEQUENCE [LARGE SCALE GENOMIC DNA]</scope>
    <source>
        <strain evidence="2 3">JCM 19585</strain>
    </source>
</reference>
<gene>
    <name evidence="2" type="ORF">GCM10009037_16790</name>
</gene>
<protein>
    <submittedName>
        <fullName evidence="2">Uncharacterized protein</fullName>
    </submittedName>
</protein>
<evidence type="ECO:0000256" key="1">
    <source>
        <dbReference type="SAM" id="MobiDB-lite"/>
    </source>
</evidence>
<feature type="region of interest" description="Disordered" evidence="1">
    <location>
        <begin position="13"/>
        <end position="83"/>
    </location>
</feature>
<dbReference type="RefSeq" id="WP_123074280.1">
    <property type="nucleotide sequence ID" value="NZ_BMPF01000002.1"/>
</dbReference>
<organism evidence="2 3">
    <name type="scientific">Halarchaeum grantii</name>
    <dbReference type="NCBI Taxonomy" id="1193105"/>
    <lineage>
        <taxon>Archaea</taxon>
        <taxon>Methanobacteriati</taxon>
        <taxon>Methanobacteriota</taxon>
        <taxon>Stenosarchaea group</taxon>
        <taxon>Halobacteria</taxon>
        <taxon>Halobacteriales</taxon>
        <taxon>Halobacteriaceae</taxon>
    </lineage>
</organism>
<comment type="caution">
    <text evidence="2">The sequence shown here is derived from an EMBL/GenBank/DDBJ whole genome shotgun (WGS) entry which is preliminary data.</text>
</comment>
<dbReference type="Proteomes" id="UP000628840">
    <property type="component" value="Unassembled WGS sequence"/>
</dbReference>
<proteinExistence type="predicted"/>
<name>A0A830FCQ7_9EURY</name>